<evidence type="ECO:0000256" key="1">
    <source>
        <dbReference type="SAM" id="MobiDB-lite"/>
    </source>
</evidence>
<evidence type="ECO:0000313" key="2">
    <source>
        <dbReference type="EMBL" id="MBD0416515.1"/>
    </source>
</evidence>
<organism evidence="2 3">
    <name type="scientific">Oryzicola mucosus</name>
    <dbReference type="NCBI Taxonomy" id="2767425"/>
    <lineage>
        <taxon>Bacteria</taxon>
        <taxon>Pseudomonadati</taxon>
        <taxon>Pseudomonadota</taxon>
        <taxon>Alphaproteobacteria</taxon>
        <taxon>Hyphomicrobiales</taxon>
        <taxon>Phyllobacteriaceae</taxon>
        <taxon>Oryzicola</taxon>
    </lineage>
</organism>
<proteinExistence type="predicted"/>
<reference evidence="2" key="1">
    <citation type="submission" date="2020-09" db="EMBL/GenBank/DDBJ databases">
        <title>Genome seq and assembly of Tianweitania sp.</title>
        <authorList>
            <person name="Chhetri G."/>
        </authorList>
    </citation>
    <scope>NUCLEOTIDE SEQUENCE</scope>
    <source>
        <strain evidence="2">Rool2</strain>
    </source>
</reference>
<gene>
    <name evidence="2" type="ORF">ICI42_17815</name>
</gene>
<dbReference type="AlphaFoldDB" id="A0A8J6U5M1"/>
<dbReference type="EMBL" id="JACVVX010000006">
    <property type="protein sequence ID" value="MBD0416515.1"/>
    <property type="molecule type" value="Genomic_DNA"/>
</dbReference>
<protein>
    <recommendedName>
        <fullName evidence="4">P27 family phage terminase small subunit</fullName>
    </recommendedName>
</protein>
<evidence type="ECO:0008006" key="4">
    <source>
        <dbReference type="Google" id="ProtNLM"/>
    </source>
</evidence>
<evidence type="ECO:0000313" key="3">
    <source>
        <dbReference type="Proteomes" id="UP000643405"/>
    </source>
</evidence>
<comment type="caution">
    <text evidence="2">The sequence shown here is derived from an EMBL/GenBank/DDBJ whole genome shotgun (WGS) entry which is preliminary data.</text>
</comment>
<keyword evidence="3" id="KW-1185">Reference proteome</keyword>
<accession>A0A8J6U5M1</accession>
<name>A0A8J6U5M1_9HYPH</name>
<sequence length="135" mass="14877">MPITPIQPRYNQVFKGNKSRAELAKLLWKDTVAALTDADAVTLANLARADRYVRAKVEYEDLYPDAVAKGPVKVGPNGGDVFSFEWSAVEKLNDRLLKLEKAMFGEAVSKPVEKNLGTGRTPSDEFLGPNNGLRQ</sequence>
<feature type="region of interest" description="Disordered" evidence="1">
    <location>
        <begin position="111"/>
        <end position="135"/>
    </location>
</feature>
<dbReference type="Proteomes" id="UP000643405">
    <property type="component" value="Unassembled WGS sequence"/>
</dbReference>
<dbReference type="RefSeq" id="WP_188165960.1">
    <property type="nucleotide sequence ID" value="NZ_JACVVX010000006.1"/>
</dbReference>